<keyword evidence="3" id="KW-1185">Reference proteome</keyword>
<dbReference type="PRINTS" id="PR00412">
    <property type="entry name" value="EPOXHYDRLASE"/>
</dbReference>
<dbReference type="Gene3D" id="3.40.50.1820">
    <property type="entry name" value="alpha/beta hydrolase"/>
    <property type="match status" value="1"/>
</dbReference>
<comment type="caution">
    <text evidence="2">The sequence shown here is derived from an EMBL/GenBank/DDBJ whole genome shotgun (WGS) entry which is preliminary data.</text>
</comment>
<dbReference type="InterPro" id="IPR000639">
    <property type="entry name" value="Epox_hydrolase-like"/>
</dbReference>
<feature type="domain" description="AB hydrolase-1" evidence="1">
    <location>
        <begin position="6"/>
        <end position="244"/>
    </location>
</feature>
<gene>
    <name evidence="2" type="ORF">GCM10023200_42380</name>
</gene>
<reference evidence="3" key="1">
    <citation type="journal article" date="2019" name="Int. J. Syst. Evol. Microbiol.">
        <title>The Global Catalogue of Microorganisms (GCM) 10K type strain sequencing project: providing services to taxonomists for standard genome sequencing and annotation.</title>
        <authorList>
            <consortium name="The Broad Institute Genomics Platform"/>
            <consortium name="The Broad Institute Genome Sequencing Center for Infectious Disease"/>
            <person name="Wu L."/>
            <person name="Ma J."/>
        </authorList>
    </citation>
    <scope>NUCLEOTIDE SEQUENCE [LARGE SCALE GENOMIC DNA]</scope>
    <source>
        <strain evidence="3">JCM 17979</strain>
    </source>
</reference>
<evidence type="ECO:0000313" key="2">
    <source>
        <dbReference type="EMBL" id="GAA4801092.1"/>
    </source>
</evidence>
<proteinExistence type="predicted"/>
<sequence>MPHTPLVLVHGNPESAAVWGPLIGELDRADAVVLSPPGFGVPAPRGFDGSATSHRDWLASQLELFRAPVDLVGHDWGGIHVASLAMSRPDLIRSWASDALGVFAPDYVWHPRAQVWQQEGPGEASVREIWGGDLAQRLAVTSALGMTGRMAERVAAGMDPEMGGAVLRLLRSARQPAMADAGRLLANAAQRPGLALIAVDDLDRASGTVVQHEWAAGQAGATAVHLEGVGHWWPEETPAPVAQALTAFWAGLPEPEDDETTTPRRASVTA</sequence>
<organism evidence="2 3">
    <name type="scientific">Actinomycetospora chlora</name>
    <dbReference type="NCBI Taxonomy" id="663608"/>
    <lineage>
        <taxon>Bacteria</taxon>
        <taxon>Bacillati</taxon>
        <taxon>Actinomycetota</taxon>
        <taxon>Actinomycetes</taxon>
        <taxon>Pseudonocardiales</taxon>
        <taxon>Pseudonocardiaceae</taxon>
        <taxon>Actinomycetospora</taxon>
    </lineage>
</organism>
<dbReference type="Pfam" id="PF12697">
    <property type="entry name" value="Abhydrolase_6"/>
    <property type="match status" value="1"/>
</dbReference>
<dbReference type="GO" id="GO:0016787">
    <property type="term" value="F:hydrolase activity"/>
    <property type="evidence" value="ECO:0007669"/>
    <property type="project" value="UniProtKB-KW"/>
</dbReference>
<protein>
    <submittedName>
        <fullName evidence="2">Alpha/beta hydrolase</fullName>
    </submittedName>
</protein>
<evidence type="ECO:0000313" key="3">
    <source>
        <dbReference type="Proteomes" id="UP001500928"/>
    </source>
</evidence>
<name>A0ABP9BVX6_9PSEU</name>
<dbReference type="InterPro" id="IPR000073">
    <property type="entry name" value="AB_hydrolase_1"/>
</dbReference>
<dbReference type="EMBL" id="BAABHO010000039">
    <property type="protein sequence ID" value="GAA4801092.1"/>
    <property type="molecule type" value="Genomic_DNA"/>
</dbReference>
<keyword evidence="2" id="KW-0378">Hydrolase</keyword>
<dbReference type="SUPFAM" id="SSF53474">
    <property type="entry name" value="alpha/beta-Hydrolases"/>
    <property type="match status" value="1"/>
</dbReference>
<accession>A0ABP9BVX6</accession>
<dbReference type="Proteomes" id="UP001500928">
    <property type="component" value="Unassembled WGS sequence"/>
</dbReference>
<evidence type="ECO:0000259" key="1">
    <source>
        <dbReference type="Pfam" id="PF12697"/>
    </source>
</evidence>
<dbReference type="RefSeq" id="WP_345419880.1">
    <property type="nucleotide sequence ID" value="NZ_BAABHO010000039.1"/>
</dbReference>
<dbReference type="InterPro" id="IPR029058">
    <property type="entry name" value="AB_hydrolase_fold"/>
</dbReference>